<dbReference type="SUPFAM" id="SSF63446">
    <property type="entry name" value="Type I dockerin domain"/>
    <property type="match status" value="1"/>
</dbReference>
<evidence type="ECO:0000313" key="3">
    <source>
        <dbReference type="Proteomes" id="UP000320386"/>
    </source>
</evidence>
<keyword evidence="1" id="KW-0732">Signal</keyword>
<accession>A0A518C196</accession>
<evidence type="ECO:0000256" key="1">
    <source>
        <dbReference type="SAM" id="SignalP"/>
    </source>
</evidence>
<dbReference type="Proteomes" id="UP000320386">
    <property type="component" value="Chromosome"/>
</dbReference>
<dbReference type="OrthoDB" id="279348at2"/>
<dbReference type="Gene3D" id="2.60.40.4130">
    <property type="match status" value="1"/>
</dbReference>
<evidence type="ECO:0000313" key="2">
    <source>
        <dbReference type="EMBL" id="QDU72988.1"/>
    </source>
</evidence>
<dbReference type="GO" id="GO:0000272">
    <property type="term" value="P:polysaccharide catabolic process"/>
    <property type="evidence" value="ECO:0007669"/>
    <property type="project" value="InterPro"/>
</dbReference>
<sequence precursor="true">MKSLSTAACLVAALSASASAQVVFDQVAVIDVTALSAWEPGGGFFDPATPVNPDIYIGSVATVALDGDRLFVGGFDNTGSNSNTTLATAGIIEVTNATTATGIAGGTYGDRFAETVGTVFRGFNDISVQGDTVLAAFDLTGRQSPDSDPRPSFSMWDVSAAAAVAIGDGSNEGVARGVDFDPGYNGAGPDRAAWLAPGSGLTLGVGTHDLATGDVIDALADGVMIVGNGDPVQNPDGFETNRDMEFGANGDVYVRHNNYLDRAVRASDGTIASVNRIDLGVTQGDFVVGQNVAYVAVDNDVDVSNDVILYNDRPESGATGDFTSVVQAVTPDGVAADVTFNWLPDPDNEGGTFEPLSTFAWYDFDFDADTGLLAVLQPTAGVIHMFQIAGDDPGLVGDFNDDGVVNDADIDLLAAAVRTGSSDLLYDLDESGVVDGDDFDVMIGDVLGTLFGDANLDKTVNLLDLSALASNFEATAGWAGGNFNTDTSVDLLDLSVLASNFDQSAPSVPEPVLATLFGLGALAVGRRR</sequence>
<organism evidence="2 3">
    <name type="scientific">Mucisphaera calidilacus</name>
    <dbReference type="NCBI Taxonomy" id="2527982"/>
    <lineage>
        <taxon>Bacteria</taxon>
        <taxon>Pseudomonadati</taxon>
        <taxon>Planctomycetota</taxon>
        <taxon>Phycisphaerae</taxon>
        <taxon>Phycisphaerales</taxon>
        <taxon>Phycisphaeraceae</taxon>
        <taxon>Mucisphaera</taxon>
    </lineage>
</organism>
<name>A0A518C196_9BACT</name>
<keyword evidence="3" id="KW-1185">Reference proteome</keyword>
<proteinExistence type="predicted"/>
<feature type="chain" id="PRO_5021786341" description="PEP-CTERM protein-sorting domain-containing protein" evidence="1">
    <location>
        <begin position="21"/>
        <end position="528"/>
    </location>
</feature>
<dbReference type="InterPro" id="IPR018247">
    <property type="entry name" value="EF_Hand_1_Ca_BS"/>
</dbReference>
<dbReference type="EMBL" id="CP036280">
    <property type="protein sequence ID" value="QDU72988.1"/>
    <property type="molecule type" value="Genomic_DNA"/>
</dbReference>
<dbReference type="KEGG" id="mcad:Pan265_28660"/>
<protein>
    <recommendedName>
        <fullName evidence="4">PEP-CTERM protein-sorting domain-containing protein</fullName>
    </recommendedName>
</protein>
<dbReference type="RefSeq" id="WP_145447130.1">
    <property type="nucleotide sequence ID" value="NZ_CP036280.1"/>
</dbReference>
<evidence type="ECO:0008006" key="4">
    <source>
        <dbReference type="Google" id="ProtNLM"/>
    </source>
</evidence>
<gene>
    <name evidence="2" type="ORF">Pan265_28660</name>
</gene>
<reference evidence="2 3" key="1">
    <citation type="submission" date="2019-02" db="EMBL/GenBank/DDBJ databases">
        <title>Deep-cultivation of Planctomycetes and their phenomic and genomic characterization uncovers novel biology.</title>
        <authorList>
            <person name="Wiegand S."/>
            <person name="Jogler M."/>
            <person name="Boedeker C."/>
            <person name="Pinto D."/>
            <person name="Vollmers J."/>
            <person name="Rivas-Marin E."/>
            <person name="Kohn T."/>
            <person name="Peeters S.H."/>
            <person name="Heuer A."/>
            <person name="Rast P."/>
            <person name="Oberbeckmann S."/>
            <person name="Bunk B."/>
            <person name="Jeske O."/>
            <person name="Meyerdierks A."/>
            <person name="Storesund J.E."/>
            <person name="Kallscheuer N."/>
            <person name="Luecker S."/>
            <person name="Lage O.M."/>
            <person name="Pohl T."/>
            <person name="Merkel B.J."/>
            <person name="Hornburger P."/>
            <person name="Mueller R.-W."/>
            <person name="Bruemmer F."/>
            <person name="Labrenz M."/>
            <person name="Spormann A.M."/>
            <person name="Op den Camp H."/>
            <person name="Overmann J."/>
            <person name="Amann R."/>
            <person name="Jetten M.S.M."/>
            <person name="Mascher T."/>
            <person name="Medema M.H."/>
            <person name="Devos D.P."/>
            <person name="Kaster A.-K."/>
            <person name="Ovreas L."/>
            <person name="Rohde M."/>
            <person name="Galperin M.Y."/>
            <person name="Jogler C."/>
        </authorList>
    </citation>
    <scope>NUCLEOTIDE SEQUENCE [LARGE SCALE GENOMIC DNA]</scope>
    <source>
        <strain evidence="2 3">Pan265</strain>
    </source>
</reference>
<dbReference type="AlphaFoldDB" id="A0A518C196"/>
<feature type="signal peptide" evidence="1">
    <location>
        <begin position="1"/>
        <end position="20"/>
    </location>
</feature>
<dbReference type="PROSITE" id="PS00018">
    <property type="entry name" value="EF_HAND_1"/>
    <property type="match status" value="1"/>
</dbReference>
<dbReference type="InterPro" id="IPR036439">
    <property type="entry name" value="Dockerin_dom_sf"/>
</dbReference>